<evidence type="ECO:0000313" key="2">
    <source>
        <dbReference type="EMBL" id="KAJ5203777.1"/>
    </source>
</evidence>
<feature type="region of interest" description="Disordered" evidence="1">
    <location>
        <begin position="300"/>
        <end position="347"/>
    </location>
</feature>
<dbReference type="AlphaFoldDB" id="A0A9W9SZH5"/>
<dbReference type="GeneID" id="83179019"/>
<feature type="compositionally biased region" description="Polar residues" evidence="1">
    <location>
        <begin position="34"/>
        <end position="48"/>
    </location>
</feature>
<dbReference type="EMBL" id="JAPQKR010000012">
    <property type="protein sequence ID" value="KAJ5203777.1"/>
    <property type="molecule type" value="Genomic_DNA"/>
</dbReference>
<evidence type="ECO:0000313" key="3">
    <source>
        <dbReference type="Proteomes" id="UP001150904"/>
    </source>
</evidence>
<feature type="region of interest" description="Disordered" evidence="1">
    <location>
        <begin position="1"/>
        <end position="63"/>
    </location>
</feature>
<sequence>MDFESTDALGGSTGEEDLFSPVLEDMTDAVPKNTEASSSGDAPPTTSSDWDEDSDQPDFNQALGPHIGQIAKSLDAYTSLLGVKSESLDFGKDPEGSVGPLEKLQEDLEKVEKTARQLRFHLQFGDYAGRIWNCLRSASRLASKPLPDSLRTVTERLESPALDGGQTLKTLRECIEILKGGGVQVDVNVEMAKVAIGMYATRNLLCHVDNKTRKKASKEDLDALVGLLPDEQKPNREHWQGIVGQWEAAGEWLADARCRTASQSRFLSNAPSGEPEEKEEFKQAVMDGLFHESIDRLYDGGARRPHIPRRTRQSAGSDPVPYVPCKRETTLSPPLSPSAKRKRPSKR</sequence>
<feature type="compositionally biased region" description="Basic residues" evidence="1">
    <location>
        <begin position="303"/>
        <end position="312"/>
    </location>
</feature>
<protein>
    <submittedName>
        <fullName evidence="2">Uncharacterized protein</fullName>
    </submittedName>
</protein>
<organism evidence="2 3">
    <name type="scientific">Penicillium cinerascens</name>
    <dbReference type="NCBI Taxonomy" id="70096"/>
    <lineage>
        <taxon>Eukaryota</taxon>
        <taxon>Fungi</taxon>
        <taxon>Dikarya</taxon>
        <taxon>Ascomycota</taxon>
        <taxon>Pezizomycotina</taxon>
        <taxon>Eurotiomycetes</taxon>
        <taxon>Eurotiomycetidae</taxon>
        <taxon>Eurotiales</taxon>
        <taxon>Aspergillaceae</taxon>
        <taxon>Penicillium</taxon>
    </lineage>
</organism>
<name>A0A9W9SZH5_9EURO</name>
<proteinExistence type="predicted"/>
<reference evidence="2" key="1">
    <citation type="submission" date="2022-12" db="EMBL/GenBank/DDBJ databases">
        <authorList>
            <person name="Petersen C."/>
        </authorList>
    </citation>
    <scope>NUCLEOTIDE SEQUENCE</scope>
    <source>
        <strain evidence="2">IBT 15544</strain>
    </source>
</reference>
<accession>A0A9W9SZH5</accession>
<gene>
    <name evidence="2" type="ORF">N7498_004656</name>
</gene>
<dbReference type="RefSeq" id="XP_058308256.1">
    <property type="nucleotide sequence ID" value="XM_058451718.1"/>
</dbReference>
<comment type="caution">
    <text evidence="2">The sequence shown here is derived from an EMBL/GenBank/DDBJ whole genome shotgun (WGS) entry which is preliminary data.</text>
</comment>
<dbReference type="Proteomes" id="UP001150904">
    <property type="component" value="Unassembled WGS sequence"/>
</dbReference>
<reference evidence="2" key="2">
    <citation type="journal article" date="2023" name="IMA Fungus">
        <title>Comparative genomic study of the Penicillium genus elucidates a diverse pangenome and 15 lateral gene transfer events.</title>
        <authorList>
            <person name="Petersen C."/>
            <person name="Sorensen T."/>
            <person name="Nielsen M.R."/>
            <person name="Sondergaard T.E."/>
            <person name="Sorensen J.L."/>
            <person name="Fitzpatrick D.A."/>
            <person name="Frisvad J.C."/>
            <person name="Nielsen K.L."/>
        </authorList>
    </citation>
    <scope>NUCLEOTIDE SEQUENCE</scope>
    <source>
        <strain evidence="2">IBT 15544</strain>
    </source>
</reference>
<dbReference type="OrthoDB" id="4364490at2759"/>
<evidence type="ECO:0000256" key="1">
    <source>
        <dbReference type="SAM" id="MobiDB-lite"/>
    </source>
</evidence>
<keyword evidence="3" id="KW-1185">Reference proteome</keyword>